<sequence length="126" mass="14862">MCPIPGPPAAYKYYPRRGGSHSFFVRGDERTLQILRHFLKLPSVRKNIFSTMPKRSKSEKIEFYSAKIRKLQEPRRKKRLRTIIYSDSSDSENNSGKFQQYISTLNFTRQRIVPYVIKHLVSKPRA</sequence>
<evidence type="ECO:0000313" key="2">
    <source>
        <dbReference type="Proteomes" id="UP000823941"/>
    </source>
</evidence>
<name>A0ABQ7QDW3_PLUXY</name>
<organism evidence="1 2">
    <name type="scientific">Plutella xylostella</name>
    <name type="common">Diamondback moth</name>
    <name type="synonym">Plutella maculipennis</name>
    <dbReference type="NCBI Taxonomy" id="51655"/>
    <lineage>
        <taxon>Eukaryota</taxon>
        <taxon>Metazoa</taxon>
        <taxon>Ecdysozoa</taxon>
        <taxon>Arthropoda</taxon>
        <taxon>Hexapoda</taxon>
        <taxon>Insecta</taxon>
        <taxon>Pterygota</taxon>
        <taxon>Neoptera</taxon>
        <taxon>Endopterygota</taxon>
        <taxon>Lepidoptera</taxon>
        <taxon>Glossata</taxon>
        <taxon>Ditrysia</taxon>
        <taxon>Yponomeutoidea</taxon>
        <taxon>Plutellidae</taxon>
        <taxon>Plutella</taxon>
    </lineage>
</organism>
<evidence type="ECO:0000313" key="1">
    <source>
        <dbReference type="EMBL" id="KAG7303400.1"/>
    </source>
</evidence>
<gene>
    <name evidence="1" type="ORF">JYU34_011912</name>
</gene>
<proteinExistence type="predicted"/>
<accession>A0ABQ7QDW3</accession>
<reference evidence="1 2" key="1">
    <citation type="submission" date="2021-06" db="EMBL/GenBank/DDBJ databases">
        <title>A haploid diamondback moth (Plutella xylostella L.) genome assembly resolves 31 chromosomes and identifies a diamide resistance mutation.</title>
        <authorList>
            <person name="Ward C.M."/>
            <person name="Perry K.D."/>
            <person name="Baker G."/>
            <person name="Powis K."/>
            <person name="Heckel D.G."/>
            <person name="Baxter S.W."/>
        </authorList>
    </citation>
    <scope>NUCLEOTIDE SEQUENCE [LARGE SCALE GENOMIC DNA]</scope>
    <source>
        <strain evidence="1 2">LV</strain>
        <tissue evidence="1">Single pupa</tissue>
    </source>
</reference>
<dbReference type="EMBL" id="JAHIBW010000016">
    <property type="protein sequence ID" value="KAG7303400.1"/>
    <property type="molecule type" value="Genomic_DNA"/>
</dbReference>
<keyword evidence="2" id="KW-1185">Reference proteome</keyword>
<dbReference type="Proteomes" id="UP000823941">
    <property type="component" value="Chromosome 16"/>
</dbReference>
<comment type="caution">
    <text evidence="1">The sequence shown here is derived from an EMBL/GenBank/DDBJ whole genome shotgun (WGS) entry which is preliminary data.</text>
</comment>
<protein>
    <submittedName>
        <fullName evidence="1">Uncharacterized protein</fullName>
    </submittedName>
</protein>